<evidence type="ECO:0000313" key="6">
    <source>
        <dbReference type="Proteomes" id="UP000238350"/>
    </source>
</evidence>
<reference evidence="5 6" key="1">
    <citation type="submission" date="2017-04" db="EMBL/GenBank/DDBJ databases">
        <title>Genome sequencing of [Candida] sorbophila.</title>
        <authorList>
            <person name="Ahn J.O."/>
        </authorList>
    </citation>
    <scope>NUCLEOTIDE SEQUENCE [LARGE SCALE GENOMIC DNA]</scope>
    <source>
        <strain evidence="5 6">DS02</strain>
    </source>
</reference>
<dbReference type="Gene3D" id="3.60.21.10">
    <property type="match status" value="1"/>
</dbReference>
<dbReference type="Proteomes" id="UP000238350">
    <property type="component" value="Unassembled WGS sequence"/>
</dbReference>
<gene>
    <name evidence="5" type="ORF">B9G98_01200</name>
</gene>
<dbReference type="InterPro" id="IPR024654">
    <property type="entry name" value="Calcineurin-like_PHP_lpxH"/>
</dbReference>
<dbReference type="AlphaFoldDB" id="A0A2T0FF33"/>
<accession>A0A2T0FF33</accession>
<dbReference type="STRING" id="45607.A0A2T0FF33"/>
<evidence type="ECO:0000259" key="4">
    <source>
        <dbReference type="Pfam" id="PF12850"/>
    </source>
</evidence>
<evidence type="ECO:0000313" key="5">
    <source>
        <dbReference type="EMBL" id="PRT53580.1"/>
    </source>
</evidence>
<dbReference type="GeneID" id="36514949"/>
<comment type="similarity">
    <text evidence="1 3">Belongs to the VPS29 family.</text>
</comment>
<evidence type="ECO:0000256" key="1">
    <source>
        <dbReference type="ARBA" id="ARBA00005945"/>
    </source>
</evidence>
<evidence type="ECO:0000256" key="3">
    <source>
        <dbReference type="RuleBase" id="RU362040"/>
    </source>
</evidence>
<dbReference type="RefSeq" id="XP_024663526.1">
    <property type="nucleotide sequence ID" value="XM_024807758.1"/>
</dbReference>
<dbReference type="InterPro" id="IPR000979">
    <property type="entry name" value="Phosphodiesterase_MJ0936/Vps29"/>
</dbReference>
<dbReference type="SUPFAM" id="SSF56300">
    <property type="entry name" value="Metallo-dependent phosphatases"/>
    <property type="match status" value="1"/>
</dbReference>
<feature type="domain" description="Calcineurin-like phosphoesterase" evidence="4">
    <location>
        <begin position="1"/>
        <end position="156"/>
    </location>
</feature>
<evidence type="ECO:0000256" key="2">
    <source>
        <dbReference type="ARBA" id="ARBA00017767"/>
    </source>
</evidence>
<dbReference type="NCBIfam" id="TIGR00040">
    <property type="entry name" value="yfcE"/>
    <property type="match status" value="1"/>
</dbReference>
<name>A0A2T0FF33_9ASCO</name>
<dbReference type="OrthoDB" id="10258130at2759"/>
<keyword evidence="6" id="KW-1185">Reference proteome</keyword>
<sequence length="182" mass="19612">MLILVVADAHIPDRAIDVPEQFRKLLIPGKIEKVVALGNVAGTKTQKLLRSITSDVVGVKGDMDTDLQLPLTQTIEVENLRLGLATGLSIIPDGDPEALLIASRQMNADVVLWGGSTNVDTFELDGKFFLSPGSLTGAQSAESVSSIPSFCLLDLKGKQCVVYIYSLEKNLVKVEKAVYTKE</sequence>
<protein>
    <recommendedName>
        <fullName evidence="2 3">Vacuolar protein sorting-associated protein 29</fullName>
    </recommendedName>
</protein>
<comment type="caution">
    <text evidence="5">The sequence shown here is derived from an EMBL/GenBank/DDBJ whole genome shotgun (WGS) entry which is preliminary data.</text>
</comment>
<dbReference type="PANTHER" id="PTHR11124">
    <property type="entry name" value="VACUOLAR SORTING PROTEIN VPS29"/>
    <property type="match status" value="1"/>
</dbReference>
<dbReference type="EMBL" id="NDIQ01000001">
    <property type="protein sequence ID" value="PRT53580.1"/>
    <property type="molecule type" value="Genomic_DNA"/>
</dbReference>
<proteinExistence type="inferred from homology"/>
<organism evidence="5 6">
    <name type="scientific">Wickerhamiella sorbophila</name>
    <dbReference type="NCBI Taxonomy" id="45607"/>
    <lineage>
        <taxon>Eukaryota</taxon>
        <taxon>Fungi</taxon>
        <taxon>Dikarya</taxon>
        <taxon>Ascomycota</taxon>
        <taxon>Saccharomycotina</taxon>
        <taxon>Dipodascomycetes</taxon>
        <taxon>Dipodascales</taxon>
        <taxon>Trichomonascaceae</taxon>
        <taxon>Wickerhamiella</taxon>
    </lineage>
</organism>
<dbReference type="InterPro" id="IPR029052">
    <property type="entry name" value="Metallo-depent_PP-like"/>
</dbReference>
<dbReference type="Pfam" id="PF12850">
    <property type="entry name" value="Metallophos_2"/>
    <property type="match status" value="1"/>
</dbReference>